<proteinExistence type="predicted"/>
<gene>
    <name evidence="1" type="ORF">ACD_3C00076G0003</name>
</gene>
<dbReference type="EMBL" id="AMFJ01000350">
    <property type="protein sequence ID" value="EKE28328.1"/>
    <property type="molecule type" value="Genomic_DNA"/>
</dbReference>
<evidence type="ECO:0000313" key="1">
    <source>
        <dbReference type="EMBL" id="EKE28328.1"/>
    </source>
</evidence>
<organism evidence="1">
    <name type="scientific">uncultured bacterium</name>
    <name type="common">gcode 4</name>
    <dbReference type="NCBI Taxonomy" id="1234023"/>
    <lineage>
        <taxon>Bacteria</taxon>
        <taxon>environmental samples</taxon>
    </lineage>
</organism>
<accession>K2FZB7</accession>
<protein>
    <submittedName>
        <fullName evidence="1">Uncharacterized protein</fullName>
    </submittedName>
</protein>
<comment type="caution">
    <text evidence="1">The sequence shown here is derived from an EMBL/GenBank/DDBJ whole genome shotgun (WGS) entry which is preliminary data.</text>
</comment>
<name>K2FZB7_9BACT</name>
<reference evidence="1" key="1">
    <citation type="journal article" date="2012" name="Science">
        <title>Fermentation, hydrogen, and sulfur metabolism in multiple uncultivated bacterial phyla.</title>
        <authorList>
            <person name="Wrighton K.C."/>
            <person name="Thomas B.C."/>
            <person name="Sharon I."/>
            <person name="Miller C.S."/>
            <person name="Castelle C.J."/>
            <person name="VerBerkmoes N.C."/>
            <person name="Wilkins M.J."/>
            <person name="Hettich R.L."/>
            <person name="Lipton M.S."/>
            <person name="Williams K.H."/>
            <person name="Long P.E."/>
            <person name="Banfield J.F."/>
        </authorList>
    </citation>
    <scope>NUCLEOTIDE SEQUENCE [LARGE SCALE GENOMIC DNA]</scope>
</reference>
<dbReference type="AlphaFoldDB" id="K2FZB7"/>
<sequence length="99" mass="11687">MLPLSYYVSNIILSPFYFPLWIIGLIDESVYNFLRRFLLITFPSFLFGFLFYLQFTPDSDDLKMKLSLGMALMWILFFSGVLLLWFIIAILKALFYGSK</sequence>